<sequence length="218" mass="23820">MKKITKMLLAMIILFALVACQPAPKKETKSAVSEVPTEPIVSPATPANLTVKGEAIIIAGNDLLKVGDKLSTDAILTLPTATFDSMKTQNLNDYSGWKVITTVPSLDTPTCAIQTSDIDSAAADYGDVNFLTISADLPFAQYRYCGANDIENVVVLSDFKTLDFARDNHLLMEDYALLARTIMVVDENNIVQYIEYATEVNNPVSITDAIHFLIQNKK</sequence>
<gene>
    <name evidence="7" type="ORF">H9L01_05045</name>
</gene>
<dbReference type="Proteomes" id="UP000515928">
    <property type="component" value="Chromosome"/>
</dbReference>
<evidence type="ECO:0000256" key="3">
    <source>
        <dbReference type="ARBA" id="ARBA00023157"/>
    </source>
</evidence>
<keyword evidence="1" id="KW-0560">Oxidoreductase</keyword>
<dbReference type="PANTHER" id="PTHR43110">
    <property type="entry name" value="THIOL PEROXIDASE"/>
    <property type="match status" value="1"/>
</dbReference>
<keyword evidence="3" id="KW-1015">Disulfide bond</keyword>
<reference evidence="7 8" key="1">
    <citation type="submission" date="2020-08" db="EMBL/GenBank/DDBJ databases">
        <title>Genome sequence of Erysipelothrix inopinata DSM 15511T.</title>
        <authorList>
            <person name="Hyun D.-W."/>
            <person name="Bae J.-W."/>
        </authorList>
    </citation>
    <scope>NUCLEOTIDE SEQUENCE [LARGE SCALE GENOMIC DNA]</scope>
    <source>
        <strain evidence="7 8">DSM 15511</strain>
    </source>
</reference>
<dbReference type="KEGG" id="eio:H9L01_05045"/>
<accession>A0A7G9S1K0</accession>
<proteinExistence type="predicted"/>
<keyword evidence="1" id="KW-0575">Peroxidase</keyword>
<dbReference type="PANTHER" id="PTHR43110:SF1">
    <property type="entry name" value="THIOL PEROXIDASE"/>
    <property type="match status" value="1"/>
</dbReference>
<keyword evidence="8" id="KW-1185">Reference proteome</keyword>
<dbReference type="PROSITE" id="PS51257">
    <property type="entry name" value="PROKAR_LIPOPROTEIN"/>
    <property type="match status" value="1"/>
</dbReference>
<dbReference type="EMBL" id="CP060715">
    <property type="protein sequence ID" value="QNN61725.1"/>
    <property type="molecule type" value="Genomic_DNA"/>
</dbReference>
<feature type="domain" description="Thioredoxin" evidence="6">
    <location>
        <begin position="64"/>
        <end position="215"/>
    </location>
</feature>
<name>A0A7G9S1K0_9FIRM</name>
<keyword evidence="5" id="KW-0732">Signal</keyword>
<dbReference type="InterPro" id="IPR013740">
    <property type="entry name" value="Redoxin"/>
</dbReference>
<dbReference type="SUPFAM" id="SSF52833">
    <property type="entry name" value="Thioredoxin-like"/>
    <property type="match status" value="1"/>
</dbReference>
<dbReference type="AlphaFoldDB" id="A0A7G9S1K0"/>
<evidence type="ECO:0000256" key="1">
    <source>
        <dbReference type="ARBA" id="ARBA00022559"/>
    </source>
</evidence>
<dbReference type="GO" id="GO:0004601">
    <property type="term" value="F:peroxidase activity"/>
    <property type="evidence" value="ECO:0007669"/>
    <property type="project" value="UniProtKB-KW"/>
</dbReference>
<organism evidence="7 8">
    <name type="scientific">Erysipelothrix inopinata</name>
    <dbReference type="NCBI Taxonomy" id="225084"/>
    <lineage>
        <taxon>Bacteria</taxon>
        <taxon>Bacillati</taxon>
        <taxon>Bacillota</taxon>
        <taxon>Erysipelotrichia</taxon>
        <taxon>Erysipelotrichales</taxon>
        <taxon>Erysipelotrichaceae</taxon>
        <taxon>Erysipelothrix</taxon>
    </lineage>
</organism>
<feature type="signal peptide" evidence="5">
    <location>
        <begin position="1"/>
        <end position="25"/>
    </location>
</feature>
<dbReference type="Gene3D" id="3.40.30.10">
    <property type="entry name" value="Glutaredoxin"/>
    <property type="match status" value="1"/>
</dbReference>
<protein>
    <submittedName>
        <fullName evidence="7">Redoxin family protein</fullName>
    </submittedName>
</protein>
<dbReference type="InterPro" id="IPR013766">
    <property type="entry name" value="Thioredoxin_domain"/>
</dbReference>
<evidence type="ECO:0000313" key="8">
    <source>
        <dbReference type="Proteomes" id="UP000515928"/>
    </source>
</evidence>
<keyword evidence="4" id="KW-0676">Redox-active center</keyword>
<dbReference type="Pfam" id="PF08534">
    <property type="entry name" value="Redoxin"/>
    <property type="match status" value="1"/>
</dbReference>
<dbReference type="InterPro" id="IPR050455">
    <property type="entry name" value="Tpx_Peroxidase_subfamily"/>
</dbReference>
<evidence type="ECO:0000256" key="2">
    <source>
        <dbReference type="ARBA" id="ARBA00022862"/>
    </source>
</evidence>
<evidence type="ECO:0000256" key="4">
    <source>
        <dbReference type="ARBA" id="ARBA00023284"/>
    </source>
</evidence>
<evidence type="ECO:0000256" key="5">
    <source>
        <dbReference type="SAM" id="SignalP"/>
    </source>
</evidence>
<dbReference type="PROSITE" id="PS51352">
    <property type="entry name" value="THIOREDOXIN_2"/>
    <property type="match status" value="1"/>
</dbReference>
<evidence type="ECO:0000313" key="7">
    <source>
        <dbReference type="EMBL" id="QNN61725.1"/>
    </source>
</evidence>
<feature type="chain" id="PRO_5029013576" evidence="5">
    <location>
        <begin position="26"/>
        <end position="218"/>
    </location>
</feature>
<keyword evidence="2" id="KW-0049">Antioxidant</keyword>
<dbReference type="RefSeq" id="WP_187534920.1">
    <property type="nucleotide sequence ID" value="NZ_CBCSHU010000022.1"/>
</dbReference>
<evidence type="ECO:0000259" key="6">
    <source>
        <dbReference type="PROSITE" id="PS51352"/>
    </source>
</evidence>
<dbReference type="InterPro" id="IPR036249">
    <property type="entry name" value="Thioredoxin-like_sf"/>
</dbReference>